<evidence type="ECO:0000256" key="1">
    <source>
        <dbReference type="SAM" id="MobiDB-lite"/>
    </source>
</evidence>
<dbReference type="OMA" id="HITTPDR"/>
<dbReference type="InterPro" id="IPR007021">
    <property type="entry name" value="DUF659"/>
</dbReference>
<protein>
    <recommendedName>
        <fullName evidence="6">DUF659 domain-containing protein</fullName>
    </recommendedName>
</protein>
<evidence type="ECO:0000313" key="4">
    <source>
        <dbReference type="EMBL" id="KAH9296657.1"/>
    </source>
</evidence>
<reference evidence="4 5" key="1">
    <citation type="journal article" date="2021" name="Nat. Plants">
        <title>The Taxus genome provides insights into paclitaxel biosynthesis.</title>
        <authorList>
            <person name="Xiong X."/>
            <person name="Gou J."/>
            <person name="Liao Q."/>
            <person name="Li Y."/>
            <person name="Zhou Q."/>
            <person name="Bi G."/>
            <person name="Li C."/>
            <person name="Du R."/>
            <person name="Wang X."/>
            <person name="Sun T."/>
            <person name="Guo L."/>
            <person name="Liang H."/>
            <person name="Lu P."/>
            <person name="Wu Y."/>
            <person name="Zhang Z."/>
            <person name="Ro D.K."/>
            <person name="Shang Y."/>
            <person name="Huang S."/>
            <person name="Yan J."/>
        </authorList>
    </citation>
    <scope>NUCLEOTIDE SEQUENCE [LARGE SCALE GENOMIC DNA]</scope>
    <source>
        <strain evidence="4">Ta-2019</strain>
    </source>
</reference>
<organism evidence="4 5">
    <name type="scientific">Taxus chinensis</name>
    <name type="common">Chinese yew</name>
    <name type="synonym">Taxus wallichiana var. chinensis</name>
    <dbReference type="NCBI Taxonomy" id="29808"/>
    <lineage>
        <taxon>Eukaryota</taxon>
        <taxon>Viridiplantae</taxon>
        <taxon>Streptophyta</taxon>
        <taxon>Embryophyta</taxon>
        <taxon>Tracheophyta</taxon>
        <taxon>Spermatophyta</taxon>
        <taxon>Pinopsida</taxon>
        <taxon>Pinidae</taxon>
        <taxon>Conifers II</taxon>
        <taxon>Cupressales</taxon>
        <taxon>Taxaceae</taxon>
        <taxon>Taxus</taxon>
    </lineage>
</organism>
<evidence type="ECO:0000313" key="5">
    <source>
        <dbReference type="Proteomes" id="UP000824469"/>
    </source>
</evidence>
<dbReference type="EMBL" id="JAHRHJ020000011">
    <property type="protein sequence ID" value="KAH9296657.1"/>
    <property type="molecule type" value="Genomic_DNA"/>
</dbReference>
<dbReference type="Proteomes" id="UP000824469">
    <property type="component" value="Unassembled WGS sequence"/>
</dbReference>
<dbReference type="PANTHER" id="PTHR32166">
    <property type="entry name" value="OSJNBA0013A04.12 PROTEIN"/>
    <property type="match status" value="1"/>
</dbReference>
<evidence type="ECO:0008006" key="6">
    <source>
        <dbReference type="Google" id="ProtNLM"/>
    </source>
</evidence>
<dbReference type="PANTHER" id="PTHR32166:SF123">
    <property type="entry name" value="BED-TYPE DOMAIN-CONTAINING PROTEIN"/>
    <property type="match status" value="1"/>
</dbReference>
<dbReference type="Pfam" id="PF05699">
    <property type="entry name" value="Dimer_Tnp_hAT"/>
    <property type="match status" value="1"/>
</dbReference>
<evidence type="ECO:0000259" key="3">
    <source>
        <dbReference type="Pfam" id="PF05699"/>
    </source>
</evidence>
<sequence length="755" mass="85280">MSSSSEYEYESEQERVEQEVEIGGRGRVGDATMGESGEGTQNVVAAATGSSVGSATNCPSQMLSKFAIGPFDKKKPLQQFAQIIDNPTSKSRGGSKVWKCNICALTWHGSITRTNAHLLHLTGRGVGTCKGLSLEQRAEMVRIFNGNTTDNVPEVRGSTLAGKHSNTLAGSSFGVSEVESRGKRKAVGAAPNSVVDMFDSKAREEADDAIGKFFYAAGIPFNAARSPYYKEAMAKVAKAGTSYVPPGDTKLRTTILDRNYSKVNLLMEEMKVTWVSHGCSIIMDGWTDIRHRPLINIIVSCKDGPYFLRAIDCSGKRKDVEFQYQILKNAIEEVGPSNVVQVVTDAAYVCRAAGKLVEREYRHIYWTPCCVHAMNNALKDIGKIQWVNQIVTEARDVQKFICNHHTSLALFRNFSKKEFLKPVDTRFASYFILLERMSELQEPLQIMIMTQDWTRWRESKTDQGKRVKEVVLRETFWVDMKYIISIIAPVFSVIKYGDSNSPNLGEIYECIDSMLGQMKAAIRVRDPTLEFYNEHIQPIIQQRWEKLNTPLHMVAYALNPKWYVERPGRVIPLDDDEVKKGLMKAFKKMYTPQEASQIRLEWLDFTELDGYKTSAKADRVTIAQEKPVSWWRLYGLPGLLRPLAIRLLSQVSSSSASERNWSTYGWIHSVKRNRLTSARAEKLVAVHSALRLMDRKTPEYKQTPALRWDVDPEEPRQVEEDNTVQRGLIGLTFEDEDASTSEEFMDIASDVDSDF</sequence>
<feature type="region of interest" description="Disordered" evidence="1">
    <location>
        <begin position="1"/>
        <end position="37"/>
    </location>
</feature>
<keyword evidence="5" id="KW-1185">Reference proteome</keyword>
<dbReference type="InterPro" id="IPR012337">
    <property type="entry name" value="RNaseH-like_sf"/>
</dbReference>
<accession>A0AA38C9S7</accession>
<dbReference type="AlphaFoldDB" id="A0AA38C9S7"/>
<comment type="caution">
    <text evidence="4">The sequence shown here is derived from an EMBL/GenBank/DDBJ whole genome shotgun (WGS) entry which is preliminary data.</text>
</comment>
<feature type="compositionally biased region" description="Basic and acidic residues" evidence="1">
    <location>
        <begin position="12"/>
        <end position="28"/>
    </location>
</feature>
<feature type="region of interest" description="Disordered" evidence="1">
    <location>
        <begin position="735"/>
        <end position="755"/>
    </location>
</feature>
<dbReference type="SUPFAM" id="SSF53098">
    <property type="entry name" value="Ribonuclease H-like"/>
    <property type="match status" value="1"/>
</dbReference>
<gene>
    <name evidence="4" type="ORF">KI387_044237</name>
</gene>
<evidence type="ECO:0000259" key="2">
    <source>
        <dbReference type="Pfam" id="PF04937"/>
    </source>
</evidence>
<feature type="domain" description="HAT C-terminal dimerisation" evidence="3">
    <location>
        <begin position="607"/>
        <end position="689"/>
    </location>
</feature>
<dbReference type="InterPro" id="IPR008906">
    <property type="entry name" value="HATC_C_dom"/>
</dbReference>
<dbReference type="GO" id="GO:0046983">
    <property type="term" value="F:protein dimerization activity"/>
    <property type="evidence" value="ECO:0007669"/>
    <property type="project" value="InterPro"/>
</dbReference>
<proteinExistence type="predicted"/>
<dbReference type="Pfam" id="PF04937">
    <property type="entry name" value="DUF659"/>
    <property type="match status" value="1"/>
</dbReference>
<feature type="domain" description="DUF659" evidence="2">
    <location>
        <begin position="248"/>
        <end position="397"/>
    </location>
</feature>
<name>A0AA38C9S7_TAXCH</name>